<dbReference type="InterPro" id="IPR001789">
    <property type="entry name" value="Sig_transdc_resp-reg_receiver"/>
</dbReference>
<dbReference type="Gene3D" id="3.40.50.2300">
    <property type="match status" value="1"/>
</dbReference>
<dbReference type="Pfam" id="PF00989">
    <property type="entry name" value="PAS"/>
    <property type="match status" value="1"/>
</dbReference>
<dbReference type="CDD" id="cd00130">
    <property type="entry name" value="PAS"/>
    <property type="match status" value="1"/>
</dbReference>
<dbReference type="InterPro" id="IPR013767">
    <property type="entry name" value="PAS_fold"/>
</dbReference>
<dbReference type="InterPro" id="IPR001633">
    <property type="entry name" value="EAL_dom"/>
</dbReference>
<dbReference type="SMART" id="SM00052">
    <property type="entry name" value="EAL"/>
    <property type="match status" value="1"/>
</dbReference>
<dbReference type="GO" id="GO:0000160">
    <property type="term" value="P:phosphorelay signal transduction system"/>
    <property type="evidence" value="ECO:0007669"/>
    <property type="project" value="InterPro"/>
</dbReference>
<evidence type="ECO:0000259" key="3">
    <source>
        <dbReference type="PROSITE" id="PS50110"/>
    </source>
</evidence>
<dbReference type="AlphaFoldDB" id="A0A081C1J6"/>
<dbReference type="PANTHER" id="PTHR44757:SF2">
    <property type="entry name" value="BIOFILM ARCHITECTURE MAINTENANCE PROTEIN MBAA"/>
    <property type="match status" value="1"/>
</dbReference>
<feature type="domain" description="PAC" evidence="5">
    <location>
        <begin position="284"/>
        <end position="336"/>
    </location>
</feature>
<protein>
    <submittedName>
        <fullName evidence="8">Sensory box/GGDEF family protein</fullName>
    </submittedName>
</protein>
<evidence type="ECO:0000259" key="7">
    <source>
        <dbReference type="PROSITE" id="PS50887"/>
    </source>
</evidence>
<dbReference type="SUPFAM" id="SSF55785">
    <property type="entry name" value="PYP-like sensor domain (PAS domain)"/>
    <property type="match status" value="1"/>
</dbReference>
<sequence length="770" mass="88249">MEQNQADQLRILIADDESTILAFYREVLSSKQIPPLTIGLADEFEDFVLSDSVPTISTPSFDLTLCTEAEEVLREIKLSIEEVRPFAMAFLDIRISSDLDGVGVAEQIRAIDPNIEIIMMTGYTDIDAREIARRVPPLHKLLYLEKPLYPQEIHQIALALGSKWQAECERQKVHDELERWLEERTTELMNANEQLAEEIEERKRIEEALRKSEERHRIVLESVPDPVVVYDMEGKVAYFNPAFSRVFGWSLSEGIGCAINFVPVEHLSEVRLIFEKIQRGEMVSGIETTRLTKDGTPVEVSISGAGFFDHSGTLQGSVLTIQDITARKKTEQEIRYIAYHDILTGLHNRKSFYMRLEDQLLQSQSSSGKRRGSHLKWAILFLDLDRFKYVNDTLGHDVGDELLKMVSKRLQAHLRKSDYLFRLGGDEFTILLNGVTNNTDVAKVAKKLREEIARPYLIHDHEIYISVSIGISIYPVDGENVERLVKNADMAMYAAKEERQGFRFFTEEMNKIALERMMLEGSLRNALRDNQFIIYYQPLVDKRERIIGSEALLRWHHPEIGLISPSKFIPLAEETGVIIQIGKWVLASACLQAKVWYDRGYTEFYVAVNLSTRQFREPDLVETIEQVLEDIGLPPHCLKLEVTESGIMENPEQAIEKMRQLRQIGIHFSIDDFGTGYSSLSYLKRFPIDTLKIDRSFVIDSTTNKDDQEIIKTIIAMARNLKLSTVAEGVETKEQQDFLVTQGCQMMQGYYFGEPMPAEAFEVILQARKF</sequence>
<dbReference type="Pfam" id="PF00990">
    <property type="entry name" value="GGDEF"/>
    <property type="match status" value="1"/>
</dbReference>
<accession>A0A081C1J6</accession>
<dbReference type="eggNOG" id="COG5001">
    <property type="taxonomic scope" value="Bacteria"/>
</dbReference>
<dbReference type="CDD" id="cd01948">
    <property type="entry name" value="EAL"/>
    <property type="match status" value="1"/>
</dbReference>
<feature type="domain" description="PAS" evidence="4">
    <location>
        <begin position="212"/>
        <end position="281"/>
    </location>
</feature>
<dbReference type="SUPFAM" id="SSF52172">
    <property type="entry name" value="CheY-like"/>
    <property type="match status" value="1"/>
</dbReference>
<dbReference type="SMART" id="SM00091">
    <property type="entry name" value="PAS"/>
    <property type="match status" value="1"/>
</dbReference>
<organism evidence="8 9">
    <name type="scientific">Vecturithrix granuli</name>
    <dbReference type="NCBI Taxonomy" id="1499967"/>
    <lineage>
        <taxon>Bacteria</taxon>
        <taxon>Candidatus Moduliflexota</taxon>
        <taxon>Candidatus Vecturitrichia</taxon>
        <taxon>Candidatus Vecturitrichales</taxon>
        <taxon>Candidatus Vecturitrichaceae</taxon>
        <taxon>Candidatus Vecturithrix</taxon>
    </lineage>
</organism>
<dbReference type="PANTHER" id="PTHR44757">
    <property type="entry name" value="DIGUANYLATE CYCLASE DGCP"/>
    <property type="match status" value="1"/>
</dbReference>
<dbReference type="InterPro" id="IPR011006">
    <property type="entry name" value="CheY-like_superfamily"/>
</dbReference>
<dbReference type="InterPro" id="IPR035965">
    <property type="entry name" value="PAS-like_dom_sf"/>
</dbReference>
<reference evidence="8 9" key="1">
    <citation type="journal article" date="2015" name="PeerJ">
        <title>First genomic representation of candidate bacterial phylum KSB3 points to enhanced environmental sensing as a trigger of wastewater bulking.</title>
        <authorList>
            <person name="Sekiguchi Y."/>
            <person name="Ohashi A."/>
            <person name="Parks D.H."/>
            <person name="Yamauchi T."/>
            <person name="Tyson G.W."/>
            <person name="Hugenholtz P."/>
        </authorList>
    </citation>
    <scope>NUCLEOTIDE SEQUENCE [LARGE SCALE GENOMIC DNA]</scope>
</reference>
<dbReference type="SMART" id="SM00267">
    <property type="entry name" value="GGDEF"/>
    <property type="match status" value="1"/>
</dbReference>
<feature type="domain" description="GGDEF" evidence="7">
    <location>
        <begin position="375"/>
        <end position="507"/>
    </location>
</feature>
<evidence type="ECO:0000259" key="4">
    <source>
        <dbReference type="PROSITE" id="PS50112"/>
    </source>
</evidence>
<dbReference type="InterPro" id="IPR000014">
    <property type="entry name" value="PAS"/>
</dbReference>
<evidence type="ECO:0000256" key="2">
    <source>
        <dbReference type="SAM" id="Coils"/>
    </source>
</evidence>
<keyword evidence="9" id="KW-1185">Reference proteome</keyword>
<dbReference type="PROSITE" id="PS50887">
    <property type="entry name" value="GGDEF"/>
    <property type="match status" value="1"/>
</dbReference>
<dbReference type="InterPro" id="IPR029787">
    <property type="entry name" value="Nucleotide_cyclase"/>
</dbReference>
<dbReference type="PROSITE" id="PS50112">
    <property type="entry name" value="PAS"/>
    <property type="match status" value="1"/>
</dbReference>
<dbReference type="PROSITE" id="PS50113">
    <property type="entry name" value="PAC"/>
    <property type="match status" value="1"/>
</dbReference>
<dbReference type="EMBL" id="DF820467">
    <property type="protein sequence ID" value="GAK58451.1"/>
    <property type="molecule type" value="Genomic_DNA"/>
</dbReference>
<feature type="modified residue" description="4-aspartylphosphate" evidence="1">
    <location>
        <position position="92"/>
    </location>
</feature>
<dbReference type="PROSITE" id="PS50883">
    <property type="entry name" value="EAL"/>
    <property type="match status" value="1"/>
</dbReference>
<dbReference type="SUPFAM" id="SSF55073">
    <property type="entry name" value="Nucleotide cyclase"/>
    <property type="match status" value="1"/>
</dbReference>
<evidence type="ECO:0000313" key="9">
    <source>
        <dbReference type="Proteomes" id="UP000030661"/>
    </source>
</evidence>
<feature type="domain" description="EAL" evidence="6">
    <location>
        <begin position="516"/>
        <end position="769"/>
    </location>
</feature>
<dbReference type="Gene3D" id="3.30.450.20">
    <property type="entry name" value="PAS domain"/>
    <property type="match status" value="1"/>
</dbReference>
<keyword evidence="1" id="KW-0597">Phosphoprotein</keyword>
<dbReference type="InterPro" id="IPR000160">
    <property type="entry name" value="GGDEF_dom"/>
</dbReference>
<dbReference type="InterPro" id="IPR000700">
    <property type="entry name" value="PAS-assoc_C"/>
</dbReference>
<evidence type="ECO:0000256" key="1">
    <source>
        <dbReference type="PROSITE-ProRule" id="PRU00169"/>
    </source>
</evidence>
<dbReference type="HOGENOM" id="CLU_000445_70_50_0"/>
<dbReference type="InterPro" id="IPR052155">
    <property type="entry name" value="Biofilm_reg_signaling"/>
</dbReference>
<dbReference type="NCBIfam" id="TIGR00254">
    <property type="entry name" value="GGDEF"/>
    <property type="match status" value="1"/>
</dbReference>
<dbReference type="Pfam" id="PF00563">
    <property type="entry name" value="EAL"/>
    <property type="match status" value="1"/>
</dbReference>
<dbReference type="CDD" id="cd01949">
    <property type="entry name" value="GGDEF"/>
    <property type="match status" value="1"/>
</dbReference>
<dbReference type="Gene3D" id="3.30.70.270">
    <property type="match status" value="1"/>
</dbReference>
<proteinExistence type="predicted"/>
<evidence type="ECO:0000313" key="8">
    <source>
        <dbReference type="EMBL" id="GAK58451.1"/>
    </source>
</evidence>
<dbReference type="InterPro" id="IPR035919">
    <property type="entry name" value="EAL_sf"/>
</dbReference>
<dbReference type="InterPro" id="IPR043128">
    <property type="entry name" value="Rev_trsase/Diguanyl_cyclase"/>
</dbReference>
<dbReference type="FunFam" id="3.20.20.450:FF:000001">
    <property type="entry name" value="Cyclic di-GMP phosphodiesterase yahA"/>
    <property type="match status" value="1"/>
</dbReference>
<dbReference type="STRING" id="1499967.U27_05425"/>
<dbReference type="CDD" id="cd00156">
    <property type="entry name" value="REC"/>
    <property type="match status" value="1"/>
</dbReference>
<feature type="coiled-coil region" evidence="2">
    <location>
        <begin position="181"/>
        <end position="216"/>
    </location>
</feature>
<dbReference type="NCBIfam" id="TIGR00229">
    <property type="entry name" value="sensory_box"/>
    <property type="match status" value="1"/>
</dbReference>
<dbReference type="Proteomes" id="UP000030661">
    <property type="component" value="Unassembled WGS sequence"/>
</dbReference>
<evidence type="ECO:0000259" key="6">
    <source>
        <dbReference type="PROSITE" id="PS50883"/>
    </source>
</evidence>
<dbReference type="GO" id="GO:0006355">
    <property type="term" value="P:regulation of DNA-templated transcription"/>
    <property type="evidence" value="ECO:0007669"/>
    <property type="project" value="InterPro"/>
</dbReference>
<dbReference type="SUPFAM" id="SSF141868">
    <property type="entry name" value="EAL domain-like"/>
    <property type="match status" value="1"/>
</dbReference>
<dbReference type="PROSITE" id="PS50110">
    <property type="entry name" value="RESPONSE_REGULATORY"/>
    <property type="match status" value="1"/>
</dbReference>
<keyword evidence="2" id="KW-0175">Coiled coil</keyword>
<dbReference type="Gene3D" id="3.20.20.450">
    <property type="entry name" value="EAL domain"/>
    <property type="match status" value="1"/>
</dbReference>
<feature type="domain" description="Response regulatory" evidence="3">
    <location>
        <begin position="10"/>
        <end position="161"/>
    </location>
</feature>
<name>A0A081C1J6_VECG1</name>
<gene>
    <name evidence="8" type="ORF">U27_05425</name>
</gene>
<evidence type="ECO:0000259" key="5">
    <source>
        <dbReference type="PROSITE" id="PS50113"/>
    </source>
</evidence>